<evidence type="ECO:0000313" key="1">
    <source>
        <dbReference type="EMBL" id="GCD13153.1"/>
    </source>
</evidence>
<protein>
    <submittedName>
        <fullName evidence="1">Uncharacterized protein</fullName>
    </submittedName>
</protein>
<reference evidence="1 2" key="1">
    <citation type="submission" date="2018-11" db="EMBL/GenBank/DDBJ databases">
        <title>Genome sequencing and assembly of Clostridium tagluense strain A121.</title>
        <authorList>
            <person name="Murakami T."/>
            <person name="Segawa T."/>
            <person name="Shcherbakova V.A."/>
            <person name="Mori H."/>
            <person name="Yoshimura Y."/>
        </authorList>
    </citation>
    <scope>NUCLEOTIDE SEQUENCE [LARGE SCALE GENOMIC DNA]</scope>
    <source>
        <strain evidence="1 2">A121</strain>
    </source>
</reference>
<accession>A0A401UUC9</accession>
<comment type="caution">
    <text evidence="1">The sequence shown here is derived from an EMBL/GenBank/DDBJ whole genome shotgun (WGS) entry which is preliminary data.</text>
</comment>
<dbReference type="Proteomes" id="UP000287872">
    <property type="component" value="Unassembled WGS sequence"/>
</dbReference>
<sequence>MSKVEIFPYNSFKERMRIQKEHRHIRFTDLDGCLMYIENVGPEEMSAARLVREYKNNIATII</sequence>
<dbReference type="AlphaFoldDB" id="A0A401UUC9"/>
<name>A0A401UUC9_9CLOT</name>
<gene>
    <name evidence="1" type="ORF">Ctaglu_47760</name>
</gene>
<dbReference type="EMBL" id="BHYK01000063">
    <property type="protein sequence ID" value="GCD13153.1"/>
    <property type="molecule type" value="Genomic_DNA"/>
</dbReference>
<proteinExistence type="predicted"/>
<evidence type="ECO:0000313" key="2">
    <source>
        <dbReference type="Proteomes" id="UP000287872"/>
    </source>
</evidence>
<dbReference type="RefSeq" id="WP_125006446.1">
    <property type="nucleotide sequence ID" value="NZ_BHYK01000063.1"/>
</dbReference>
<organism evidence="1 2">
    <name type="scientific">Clostridium tagluense</name>
    <dbReference type="NCBI Taxonomy" id="360422"/>
    <lineage>
        <taxon>Bacteria</taxon>
        <taxon>Bacillati</taxon>
        <taxon>Bacillota</taxon>
        <taxon>Clostridia</taxon>
        <taxon>Eubacteriales</taxon>
        <taxon>Clostridiaceae</taxon>
        <taxon>Clostridium</taxon>
    </lineage>
</organism>
<keyword evidence="2" id="KW-1185">Reference proteome</keyword>